<organism evidence="2 3">
    <name type="scientific">Pogonophryne albipinna</name>
    <dbReference type="NCBI Taxonomy" id="1090488"/>
    <lineage>
        <taxon>Eukaryota</taxon>
        <taxon>Metazoa</taxon>
        <taxon>Chordata</taxon>
        <taxon>Craniata</taxon>
        <taxon>Vertebrata</taxon>
        <taxon>Euteleostomi</taxon>
        <taxon>Actinopterygii</taxon>
        <taxon>Neopterygii</taxon>
        <taxon>Teleostei</taxon>
        <taxon>Neoteleostei</taxon>
        <taxon>Acanthomorphata</taxon>
        <taxon>Eupercaria</taxon>
        <taxon>Perciformes</taxon>
        <taxon>Notothenioidei</taxon>
        <taxon>Pogonophryne</taxon>
    </lineage>
</organism>
<feature type="compositionally biased region" description="Polar residues" evidence="1">
    <location>
        <begin position="8"/>
        <end position="24"/>
    </location>
</feature>
<evidence type="ECO:0000256" key="1">
    <source>
        <dbReference type="SAM" id="MobiDB-lite"/>
    </source>
</evidence>
<feature type="region of interest" description="Disordered" evidence="1">
    <location>
        <begin position="1"/>
        <end position="163"/>
    </location>
</feature>
<feature type="non-terminal residue" evidence="2">
    <location>
        <position position="1"/>
    </location>
</feature>
<keyword evidence="3" id="KW-1185">Reference proteome</keyword>
<accession>A0AAD6F2L2</accession>
<comment type="caution">
    <text evidence="2">The sequence shown here is derived from an EMBL/GenBank/DDBJ whole genome shotgun (WGS) entry which is preliminary data.</text>
</comment>
<feature type="compositionally biased region" description="Basic and acidic residues" evidence="1">
    <location>
        <begin position="99"/>
        <end position="113"/>
    </location>
</feature>
<gene>
    <name evidence="2" type="ORF">JOQ06_006440</name>
</gene>
<protein>
    <submittedName>
        <fullName evidence="2">Uncharacterized protein</fullName>
    </submittedName>
</protein>
<reference evidence="2" key="1">
    <citation type="submission" date="2022-11" db="EMBL/GenBank/DDBJ databases">
        <title>Chromosome-level genome of Pogonophryne albipinna.</title>
        <authorList>
            <person name="Jo E."/>
        </authorList>
    </citation>
    <scope>NUCLEOTIDE SEQUENCE</scope>
    <source>
        <strain evidence="2">SGF0006</strain>
        <tissue evidence="2">Muscle</tissue>
    </source>
</reference>
<feature type="compositionally biased region" description="Basic residues" evidence="1">
    <location>
        <begin position="114"/>
        <end position="127"/>
    </location>
</feature>
<dbReference type="EMBL" id="JAPTMU010000385">
    <property type="protein sequence ID" value="KAJ4918866.1"/>
    <property type="molecule type" value="Genomic_DNA"/>
</dbReference>
<proteinExistence type="predicted"/>
<sequence length="163" mass="18264">MSDIESISCVTENTESKASLTSQHGPPPPPDPLVKVVFSHRPITAGRRDGQPPTPRTRRQLQSMHVHREEIKPTADGWNGKHPAVLETQQQKQQQPKNDFNERSSKHLDDAQRWRHHCGPPLHKHTPPRAIALTTSQPTNRTAARQKNRYPEGPSGGQHETSG</sequence>
<dbReference type="AlphaFoldDB" id="A0AAD6F2L2"/>
<feature type="compositionally biased region" description="Polar residues" evidence="1">
    <location>
        <begin position="133"/>
        <end position="145"/>
    </location>
</feature>
<evidence type="ECO:0000313" key="2">
    <source>
        <dbReference type="EMBL" id="KAJ4918866.1"/>
    </source>
</evidence>
<dbReference type="Proteomes" id="UP001219934">
    <property type="component" value="Unassembled WGS sequence"/>
</dbReference>
<name>A0AAD6F2L2_9TELE</name>
<evidence type="ECO:0000313" key="3">
    <source>
        <dbReference type="Proteomes" id="UP001219934"/>
    </source>
</evidence>